<dbReference type="InterPro" id="IPR051317">
    <property type="entry name" value="Gfo/Idh/MocA_oxidoreduct"/>
</dbReference>
<dbReference type="Pfam" id="PF01408">
    <property type="entry name" value="GFO_IDH_MocA"/>
    <property type="match status" value="1"/>
</dbReference>
<dbReference type="EMBL" id="JBHTAI010000003">
    <property type="protein sequence ID" value="MFC7148109.1"/>
    <property type="molecule type" value="Genomic_DNA"/>
</dbReference>
<dbReference type="Gene3D" id="3.30.360.10">
    <property type="entry name" value="Dihydrodipicolinate Reductase, domain 2"/>
    <property type="match status" value="1"/>
</dbReference>
<evidence type="ECO:0000259" key="1">
    <source>
        <dbReference type="Pfam" id="PF01408"/>
    </source>
</evidence>
<sequence length="338" mass="37952">MNEDRPKIRSAIVGYGGEFNMGKHHAGEMEAVGIELAAVCDIDPKRAAEAARDFPHIRTFTNVEELLSQPDIDLVTLITPHNTHADLAMRTLEHGKHCILEKPMCIHAEDADKLARKARESGLMLSVYHNRRWNDWYLTVQDLIRRELLGDIFFAEFYFGGYERPRTWWRSDKAVSGGAFYDWGAHYMDWVLGLIPSAVKSARGYSQKLLWQDVSNEDHLDGIIQFENGAVVHAQTSAISRAGTVQKRILGTKGAVTIQNKEKFLTLYTEVGGVPVETKVPFLPGKPLAYYANIADHLANKADLIVTPEQARRVISVLESVTKSAELGREIPVPYENI</sequence>
<organism evidence="3 4">
    <name type="scientific">Cohnella cellulosilytica</name>
    <dbReference type="NCBI Taxonomy" id="986710"/>
    <lineage>
        <taxon>Bacteria</taxon>
        <taxon>Bacillati</taxon>
        <taxon>Bacillota</taxon>
        <taxon>Bacilli</taxon>
        <taxon>Bacillales</taxon>
        <taxon>Paenibacillaceae</taxon>
        <taxon>Cohnella</taxon>
    </lineage>
</organism>
<dbReference type="InterPro" id="IPR036291">
    <property type="entry name" value="NAD(P)-bd_dom_sf"/>
</dbReference>
<dbReference type="PANTHER" id="PTHR43708:SF8">
    <property type="entry name" value="OXIDOREDUCTASE"/>
    <property type="match status" value="1"/>
</dbReference>
<dbReference type="RefSeq" id="WP_378047468.1">
    <property type="nucleotide sequence ID" value="NZ_JBHMDN010000013.1"/>
</dbReference>
<keyword evidence="4" id="KW-1185">Reference proteome</keyword>
<evidence type="ECO:0000313" key="3">
    <source>
        <dbReference type="EMBL" id="MFC7148109.1"/>
    </source>
</evidence>
<dbReference type="Gene3D" id="3.40.50.720">
    <property type="entry name" value="NAD(P)-binding Rossmann-like Domain"/>
    <property type="match status" value="1"/>
</dbReference>
<gene>
    <name evidence="3" type="ORF">ACFQMJ_06120</name>
</gene>
<evidence type="ECO:0000313" key="4">
    <source>
        <dbReference type="Proteomes" id="UP001596378"/>
    </source>
</evidence>
<feature type="domain" description="GFO/IDH/MocA-like oxidoreductase" evidence="2">
    <location>
        <begin position="137"/>
        <end position="256"/>
    </location>
</feature>
<reference evidence="4" key="1">
    <citation type="journal article" date="2019" name="Int. J. Syst. Evol. Microbiol.">
        <title>The Global Catalogue of Microorganisms (GCM) 10K type strain sequencing project: providing services to taxonomists for standard genome sequencing and annotation.</title>
        <authorList>
            <consortium name="The Broad Institute Genomics Platform"/>
            <consortium name="The Broad Institute Genome Sequencing Center for Infectious Disease"/>
            <person name="Wu L."/>
            <person name="Ma J."/>
        </authorList>
    </citation>
    <scope>NUCLEOTIDE SEQUENCE [LARGE SCALE GENOMIC DNA]</scope>
    <source>
        <strain evidence="4">KCTC 12907</strain>
    </source>
</reference>
<dbReference type="InterPro" id="IPR000683">
    <property type="entry name" value="Gfo/Idh/MocA-like_OxRdtase_N"/>
</dbReference>
<name>A0ABW2F822_9BACL</name>
<feature type="domain" description="Gfo/Idh/MocA-like oxidoreductase N-terminal" evidence="1">
    <location>
        <begin position="8"/>
        <end position="129"/>
    </location>
</feature>
<dbReference type="SUPFAM" id="SSF55347">
    <property type="entry name" value="Glyceraldehyde-3-phosphate dehydrogenase-like, C-terminal domain"/>
    <property type="match status" value="1"/>
</dbReference>
<dbReference type="Proteomes" id="UP001596378">
    <property type="component" value="Unassembled WGS sequence"/>
</dbReference>
<dbReference type="PANTHER" id="PTHR43708">
    <property type="entry name" value="CONSERVED EXPRESSED OXIDOREDUCTASE (EUROFUNG)"/>
    <property type="match status" value="1"/>
</dbReference>
<dbReference type="InterPro" id="IPR055170">
    <property type="entry name" value="GFO_IDH_MocA-like_dom"/>
</dbReference>
<proteinExistence type="predicted"/>
<protein>
    <submittedName>
        <fullName evidence="3">Gfo/Idh/MocA family protein</fullName>
    </submittedName>
</protein>
<evidence type="ECO:0000259" key="2">
    <source>
        <dbReference type="Pfam" id="PF22725"/>
    </source>
</evidence>
<accession>A0ABW2F822</accession>
<comment type="caution">
    <text evidence="3">The sequence shown here is derived from an EMBL/GenBank/DDBJ whole genome shotgun (WGS) entry which is preliminary data.</text>
</comment>
<dbReference type="SUPFAM" id="SSF51735">
    <property type="entry name" value="NAD(P)-binding Rossmann-fold domains"/>
    <property type="match status" value="1"/>
</dbReference>
<dbReference type="Pfam" id="PF22725">
    <property type="entry name" value="GFO_IDH_MocA_C3"/>
    <property type="match status" value="1"/>
</dbReference>